<dbReference type="PANTHER" id="PTHR22602">
    <property type="entry name" value="TRANSFERASE CAF17, MITOCHONDRIAL-RELATED"/>
    <property type="match status" value="1"/>
</dbReference>
<dbReference type="Gene3D" id="2.40.30.160">
    <property type="match status" value="1"/>
</dbReference>
<dbReference type="GO" id="GO:0016226">
    <property type="term" value="P:iron-sulfur cluster assembly"/>
    <property type="evidence" value="ECO:0007669"/>
    <property type="project" value="TreeGrafter"/>
</dbReference>
<dbReference type="Gene3D" id="3.30.70.1630">
    <property type="match status" value="1"/>
</dbReference>
<dbReference type="NCBIfam" id="TIGR03317">
    <property type="entry name" value="ygfZ_signature"/>
    <property type="match status" value="1"/>
</dbReference>
<keyword evidence="2" id="KW-1185">Reference proteome</keyword>
<dbReference type="PIRSF" id="PIRSF006487">
    <property type="entry name" value="GcvT"/>
    <property type="match status" value="1"/>
</dbReference>
<dbReference type="SUPFAM" id="SSF103025">
    <property type="entry name" value="Folate-binding domain"/>
    <property type="match status" value="1"/>
</dbReference>
<protein>
    <submittedName>
        <fullName evidence="1">Uncharacterized protein</fullName>
    </submittedName>
</protein>
<dbReference type="RefSeq" id="WP_074866449.1">
    <property type="nucleotide sequence ID" value="NZ_FOAS01000005.1"/>
</dbReference>
<dbReference type="Gene3D" id="3.30.70.1400">
    <property type="entry name" value="Aminomethyltransferase beta-barrel domains"/>
    <property type="match status" value="1"/>
</dbReference>
<dbReference type="InterPro" id="IPR017703">
    <property type="entry name" value="YgfZ/GCV_T_CS"/>
</dbReference>
<accession>A0A1H7K4R9</accession>
<dbReference type="Proteomes" id="UP000185766">
    <property type="component" value="Unassembled WGS sequence"/>
</dbReference>
<dbReference type="STRING" id="1429083.GCA_001885685_01281"/>
<dbReference type="AlphaFoldDB" id="A0A1H7K4R9"/>
<dbReference type="EMBL" id="FOAS01000005">
    <property type="protein sequence ID" value="SEK81506.1"/>
    <property type="molecule type" value="Genomic_DNA"/>
</dbReference>
<organism evidence="1 2">
    <name type="scientific">Atopomonas hussainii</name>
    <dbReference type="NCBI Taxonomy" id="1429083"/>
    <lineage>
        <taxon>Bacteria</taxon>
        <taxon>Pseudomonadati</taxon>
        <taxon>Pseudomonadota</taxon>
        <taxon>Gammaproteobacteria</taxon>
        <taxon>Pseudomonadales</taxon>
        <taxon>Pseudomonadaceae</taxon>
        <taxon>Atopomonas</taxon>
    </lineage>
</organism>
<evidence type="ECO:0000313" key="1">
    <source>
        <dbReference type="EMBL" id="SEK81506.1"/>
    </source>
</evidence>
<dbReference type="InterPro" id="IPR029043">
    <property type="entry name" value="GcvT/YgfZ_C"/>
</dbReference>
<dbReference type="SUPFAM" id="SSF101790">
    <property type="entry name" value="Aminomethyltransferase beta-barrel domain"/>
    <property type="match status" value="1"/>
</dbReference>
<gene>
    <name evidence="1" type="ORF">SAMN05216214_105144</name>
</gene>
<evidence type="ECO:0000313" key="2">
    <source>
        <dbReference type="Proteomes" id="UP000185766"/>
    </source>
</evidence>
<name>A0A1H7K4R9_9GAMM</name>
<sequence>MSAPYVHPLTHHAVLAVHGPDAAKFLQGQLTCNINYLSPNQASLGARCTVKGRMLASFYIAAQGDGFLLILPSEQLETLRADLAKYAVFSKVTISDASAAWQLFGLSADAALIDAWQLGEQAGQCVAHEHGLMIRLHDGRALLCLNSSADSSTLLTGLASADENTWQLANIQAGLAEVTAATRELFIPQMLALQSLGGVSFKKGCYTGQEIVARMQYLGRLKRHLQRLQAAADTPLQPGMELFSPVHSSSVGEVVSVARHGDQQELLAVVQDDAVSAGQLFAGSPDGAPLSVLTLAIHSDHDRDISR</sequence>
<reference evidence="1 2" key="1">
    <citation type="submission" date="2016-10" db="EMBL/GenBank/DDBJ databases">
        <authorList>
            <person name="de Groot N.N."/>
        </authorList>
    </citation>
    <scope>NUCLEOTIDE SEQUENCE [LARGE SCALE GENOMIC DNA]</scope>
    <source>
        <strain evidence="1 2">JCM 19513</strain>
    </source>
</reference>
<proteinExistence type="predicted"/>
<dbReference type="PANTHER" id="PTHR22602:SF0">
    <property type="entry name" value="TRANSFERASE CAF17, MITOCHONDRIAL-RELATED"/>
    <property type="match status" value="1"/>
</dbReference>
<dbReference type="InterPro" id="IPR045179">
    <property type="entry name" value="YgfZ/GcvT"/>
</dbReference>